<dbReference type="SMART" id="SM01061">
    <property type="entry name" value="CAT_RBD"/>
    <property type="match status" value="1"/>
</dbReference>
<dbReference type="HOGENOM" id="CLU_078802_0_0_9"/>
<evidence type="ECO:0000259" key="2">
    <source>
        <dbReference type="PROSITE" id="PS51372"/>
    </source>
</evidence>
<dbReference type="GO" id="GO:0003723">
    <property type="term" value="F:RNA binding"/>
    <property type="evidence" value="ECO:0007669"/>
    <property type="project" value="InterPro"/>
</dbReference>
<evidence type="ECO:0000313" key="4">
    <source>
        <dbReference type="Proteomes" id="UP000013085"/>
    </source>
</evidence>
<dbReference type="Pfam" id="PF03123">
    <property type="entry name" value="CAT_RBD"/>
    <property type="match status" value="1"/>
</dbReference>
<reference evidence="3 4" key="1">
    <citation type="submission" date="2013-01" db="EMBL/GenBank/DDBJ databases">
        <title>The Genome Sequence of Clostridium clostridioforme 90A8.</title>
        <authorList>
            <consortium name="The Broad Institute Genome Sequencing Platform"/>
            <person name="Earl A."/>
            <person name="Ward D."/>
            <person name="Feldgarden M."/>
            <person name="Gevers D."/>
            <person name="Courvalin P."/>
            <person name="Lambert T."/>
            <person name="Walker B."/>
            <person name="Young S.K."/>
            <person name="Zeng Q."/>
            <person name="Gargeya S."/>
            <person name="Fitzgerald M."/>
            <person name="Haas B."/>
            <person name="Abouelleil A."/>
            <person name="Alvarado L."/>
            <person name="Arachchi H.M."/>
            <person name="Berlin A.M."/>
            <person name="Chapman S.B."/>
            <person name="Dewar J."/>
            <person name="Goldberg J."/>
            <person name="Griggs A."/>
            <person name="Gujja S."/>
            <person name="Hansen M."/>
            <person name="Howarth C."/>
            <person name="Imamovic A."/>
            <person name="Larimer J."/>
            <person name="McCowan C."/>
            <person name="Murphy C."/>
            <person name="Neiman D."/>
            <person name="Pearson M."/>
            <person name="Priest M."/>
            <person name="Roberts A."/>
            <person name="Saif S."/>
            <person name="Shea T."/>
            <person name="Sisk P."/>
            <person name="Sykes S."/>
            <person name="Wortman J."/>
            <person name="Nusbaum C."/>
            <person name="Birren B."/>
        </authorList>
    </citation>
    <scope>NUCLEOTIDE SEQUENCE [LARGE SCALE GENOMIC DNA]</scope>
    <source>
        <strain evidence="3 4">90A8</strain>
    </source>
</reference>
<feature type="domain" description="PRD" evidence="2">
    <location>
        <begin position="172"/>
        <end position="277"/>
    </location>
</feature>
<dbReference type="InterPro" id="IPR036634">
    <property type="entry name" value="PRD_sf"/>
</dbReference>
<dbReference type="PANTHER" id="PTHR30185:SF15">
    <property type="entry name" value="CRYPTIC BETA-GLUCOSIDE BGL OPERON ANTITERMINATOR"/>
    <property type="match status" value="1"/>
</dbReference>
<dbReference type="Pfam" id="PF00874">
    <property type="entry name" value="PRD"/>
    <property type="match status" value="2"/>
</dbReference>
<evidence type="ECO:0000256" key="1">
    <source>
        <dbReference type="ARBA" id="ARBA00022737"/>
    </source>
</evidence>
<dbReference type="GeneID" id="57964018"/>
<dbReference type="Gene3D" id="1.10.1790.10">
    <property type="entry name" value="PRD domain"/>
    <property type="match status" value="2"/>
</dbReference>
<dbReference type="SUPFAM" id="SSF63520">
    <property type="entry name" value="PTS-regulatory domain, PRD"/>
    <property type="match status" value="2"/>
</dbReference>
<comment type="caution">
    <text evidence="3">The sequence shown here is derived from an EMBL/GenBank/DDBJ whole genome shotgun (WGS) entry which is preliminary data.</text>
</comment>
<dbReference type="Proteomes" id="UP000013085">
    <property type="component" value="Unassembled WGS sequence"/>
</dbReference>
<dbReference type="PROSITE" id="PS51372">
    <property type="entry name" value="PRD_2"/>
    <property type="match status" value="2"/>
</dbReference>
<dbReference type="Gene3D" id="2.30.24.10">
    <property type="entry name" value="CAT RNA-binding domain"/>
    <property type="match status" value="1"/>
</dbReference>
<dbReference type="PANTHER" id="PTHR30185">
    <property type="entry name" value="CRYPTIC BETA-GLUCOSIDE BGL OPERON ANTITERMINATOR"/>
    <property type="match status" value="1"/>
</dbReference>
<dbReference type="PATRIC" id="fig|999408.3.peg.5872"/>
<gene>
    <name evidence="3" type="ORF">HMPREF1090_05468</name>
</gene>
<feature type="domain" description="PRD" evidence="2">
    <location>
        <begin position="65"/>
        <end position="170"/>
    </location>
</feature>
<dbReference type="InterPro" id="IPR004341">
    <property type="entry name" value="CAT_RNA-bd_dom"/>
</dbReference>
<sequence>MEITKIINNNVVSGLDESGRETIWIGTGIGFHYKTEGVFDESIIQKKFHLEDSEAVSKFAGIAAGIPYGYIQTAEEIISIAHKKLRHRLDRSIHIGLTEHLCCAVERKNQGIELPNALLWEIKNYYPEEYAVGIEALSIIVEKLNIVLSEDEAGFIAIHIVNAEMGNFNSRGYDIVVMTKDIINIIQYHFQKDLDHRSFAFEELMVYIKHMLRRIITNQMHHGEDEEICALICTKFPAAYDCSAKIAKFILQQMKVQPNMEEIAYMTLNINRAMRDK</sequence>
<proteinExistence type="predicted"/>
<evidence type="ECO:0000313" key="3">
    <source>
        <dbReference type="EMBL" id="ENZ06665.1"/>
    </source>
</evidence>
<accession>A0A0E2HFR9</accession>
<dbReference type="InterPro" id="IPR011608">
    <property type="entry name" value="PRD"/>
</dbReference>
<dbReference type="InterPro" id="IPR036650">
    <property type="entry name" value="CAT_RNA-bd_dom_sf"/>
</dbReference>
<organism evidence="3 4">
    <name type="scientific">[Clostridium] clostridioforme 90A8</name>
    <dbReference type="NCBI Taxonomy" id="999408"/>
    <lineage>
        <taxon>Bacteria</taxon>
        <taxon>Bacillati</taxon>
        <taxon>Bacillota</taxon>
        <taxon>Clostridia</taxon>
        <taxon>Lachnospirales</taxon>
        <taxon>Lachnospiraceae</taxon>
        <taxon>Enterocloster</taxon>
    </lineage>
</organism>
<dbReference type="EMBL" id="AGYR01000075">
    <property type="protein sequence ID" value="ENZ06665.1"/>
    <property type="molecule type" value="Genomic_DNA"/>
</dbReference>
<dbReference type="AlphaFoldDB" id="A0A0E2HFR9"/>
<dbReference type="GO" id="GO:0006355">
    <property type="term" value="P:regulation of DNA-templated transcription"/>
    <property type="evidence" value="ECO:0007669"/>
    <property type="project" value="InterPro"/>
</dbReference>
<dbReference type="RefSeq" id="WP_002594836.1">
    <property type="nucleotide sequence ID" value="NZ_KB850996.1"/>
</dbReference>
<name>A0A0E2HFR9_9FIRM</name>
<keyword evidence="1" id="KW-0677">Repeat</keyword>
<dbReference type="SUPFAM" id="SSF50151">
    <property type="entry name" value="SacY-like RNA-binding domain"/>
    <property type="match status" value="1"/>
</dbReference>
<protein>
    <recommendedName>
        <fullName evidence="2">PRD domain-containing protein</fullName>
    </recommendedName>
</protein>
<dbReference type="InterPro" id="IPR050661">
    <property type="entry name" value="BglG_antiterminators"/>
</dbReference>